<dbReference type="eggNOG" id="COG0644">
    <property type="taxonomic scope" value="Bacteria"/>
</dbReference>
<dbReference type="Pfam" id="PF12831">
    <property type="entry name" value="FAD_oxidored"/>
    <property type="match status" value="1"/>
</dbReference>
<evidence type="ECO:0000313" key="7">
    <source>
        <dbReference type="Proteomes" id="UP000000555"/>
    </source>
</evidence>
<dbReference type="PRINTS" id="PR00411">
    <property type="entry name" value="PNDRDTASEI"/>
</dbReference>
<dbReference type="PANTHER" id="PTHR43498">
    <property type="entry name" value="FERREDOXIN:COB-COM HETERODISULFIDE REDUCTASE SUBUNIT A"/>
    <property type="match status" value="1"/>
</dbReference>
<dbReference type="GO" id="GO:0016491">
    <property type="term" value="F:oxidoreductase activity"/>
    <property type="evidence" value="ECO:0007669"/>
    <property type="project" value="UniProtKB-KW"/>
</dbReference>
<dbReference type="EMBL" id="AE008691">
    <property type="protein sequence ID" value="AAM25713.1"/>
    <property type="molecule type" value="Genomic_DNA"/>
</dbReference>
<protein>
    <submittedName>
        <fullName evidence="6">Membrane protein</fullName>
    </submittedName>
</protein>
<proteinExistence type="predicted"/>
<dbReference type="InterPro" id="IPR036188">
    <property type="entry name" value="FAD/NAD-bd_sf"/>
</dbReference>
<dbReference type="GO" id="GO:0046872">
    <property type="term" value="F:metal ion binding"/>
    <property type="evidence" value="ECO:0007669"/>
    <property type="project" value="UniProtKB-KW"/>
</dbReference>
<accession>Q8R735</accession>
<evidence type="ECO:0000256" key="4">
    <source>
        <dbReference type="ARBA" id="ARBA00023004"/>
    </source>
</evidence>
<keyword evidence="2" id="KW-0479">Metal-binding</keyword>
<dbReference type="SUPFAM" id="SSF51905">
    <property type="entry name" value="FAD/NAD(P)-binding domain"/>
    <property type="match status" value="1"/>
</dbReference>
<organism evidence="6 7">
    <name type="scientific">Caldanaerobacter subterraneus subsp. tengcongensis (strain DSM 15242 / JCM 11007 / NBRC 100824 / MB4)</name>
    <name type="common">Thermoanaerobacter tengcongensis</name>
    <dbReference type="NCBI Taxonomy" id="273068"/>
    <lineage>
        <taxon>Bacteria</taxon>
        <taxon>Bacillati</taxon>
        <taxon>Bacillota</taxon>
        <taxon>Clostridia</taxon>
        <taxon>Thermoanaerobacterales</taxon>
        <taxon>Thermoanaerobacteraceae</taxon>
        <taxon>Caldanaerobacter</taxon>
    </lineage>
</organism>
<name>Q8R735_CALS4</name>
<keyword evidence="4" id="KW-0408">Iron</keyword>
<keyword evidence="1" id="KW-0004">4Fe-4S</keyword>
<dbReference type="Gene3D" id="3.50.50.60">
    <property type="entry name" value="FAD/NAD(P)-binding domain"/>
    <property type="match status" value="1"/>
</dbReference>
<keyword evidence="5" id="KW-0411">Iron-sulfur</keyword>
<sequence length="448" mass="49104">MMIVKLYDVVVVGGGVSGTVAAIASARNGAQTLLIERYGFPGGSLTNMGVGPIMTFHAGDRQVVRGIPQEIVDNLVKIGGSPGHVIDTTGFVSTVTPFDVEMMKYVLEKMLINSGVEILYHSFLSSVEMDGSKIKSIKIVNKSGEMTIKSKIYIDSTGDADLAVRCGVDYLLGRPKDNLTQPMTMNVRIGNVDIQKIKEYMINNPTEFRMVDKEKIIKAKRLSVNGFYSILKEARKKGEINFERDMVLFFETNTPGEVIVNMTRVQRLNGTDIKDLTKGEIIGRNQAIELFNFMKKRIPGFENSILISTGPQIGVRETRKIIGEYILTAEDLVSNKRFDDCIAKGGYPVDIHSPEGEGVVYMKLKKGSDYDIPYRSLYSKKVDNLLVSGRCISSTHEANAAIRVSPIAMATGQAAGTAAAIAAKENAKVSNVDVKVLRNVLLEQGAYI</sequence>
<evidence type="ECO:0000313" key="6">
    <source>
        <dbReference type="EMBL" id="AAM25713.1"/>
    </source>
</evidence>
<gene>
    <name evidence="6" type="ordered locus">TTE2589</name>
</gene>
<dbReference type="InterPro" id="IPR039650">
    <property type="entry name" value="HdrA-like"/>
</dbReference>
<dbReference type="KEGG" id="tte:TTE2589"/>
<dbReference type="PANTHER" id="PTHR43498:SF1">
    <property type="entry name" value="COB--COM HETERODISULFIDE REDUCTASE IRON-SULFUR SUBUNIT A"/>
    <property type="match status" value="1"/>
</dbReference>
<dbReference type="Proteomes" id="UP000000555">
    <property type="component" value="Chromosome"/>
</dbReference>
<dbReference type="AlphaFoldDB" id="Q8R735"/>
<dbReference type="STRING" id="273068.TTE2589"/>
<dbReference type="GO" id="GO:0051539">
    <property type="term" value="F:4 iron, 4 sulfur cluster binding"/>
    <property type="evidence" value="ECO:0007669"/>
    <property type="project" value="UniProtKB-KW"/>
</dbReference>
<reference evidence="6 7" key="1">
    <citation type="journal article" date="2002" name="Genome Res.">
        <title>A complete sequence of the T. tengcongensis genome.</title>
        <authorList>
            <person name="Bao Q."/>
            <person name="Tian Y."/>
            <person name="Li W."/>
            <person name="Xu Z."/>
            <person name="Xuan Z."/>
            <person name="Hu S."/>
            <person name="Dong W."/>
            <person name="Yang J."/>
            <person name="Chen Y."/>
            <person name="Xue Y."/>
            <person name="Xu Y."/>
            <person name="Lai X."/>
            <person name="Huang L."/>
            <person name="Dong X."/>
            <person name="Ma Y."/>
            <person name="Ling L."/>
            <person name="Tan H."/>
            <person name="Chen R."/>
            <person name="Wang J."/>
            <person name="Yu J."/>
            <person name="Yang H."/>
        </authorList>
    </citation>
    <scope>NUCLEOTIDE SEQUENCE [LARGE SCALE GENOMIC DNA]</scope>
    <source>
        <strain evidence="7">DSM 15242 / JCM 11007 / NBRC 100824 / MB4</strain>
    </source>
</reference>
<keyword evidence="3" id="KW-0560">Oxidoreductase</keyword>
<dbReference type="HOGENOM" id="CLU_045820_0_0_9"/>
<keyword evidence="7" id="KW-1185">Reference proteome</keyword>
<evidence type="ECO:0000256" key="5">
    <source>
        <dbReference type="ARBA" id="ARBA00023014"/>
    </source>
</evidence>
<evidence type="ECO:0000256" key="1">
    <source>
        <dbReference type="ARBA" id="ARBA00022485"/>
    </source>
</evidence>
<evidence type="ECO:0000256" key="3">
    <source>
        <dbReference type="ARBA" id="ARBA00023002"/>
    </source>
</evidence>
<evidence type="ECO:0000256" key="2">
    <source>
        <dbReference type="ARBA" id="ARBA00022723"/>
    </source>
</evidence>